<keyword evidence="2" id="KW-0789">Thiol protease inhibitor</keyword>
<dbReference type="InterPro" id="IPR046350">
    <property type="entry name" value="Cystatin_sf"/>
</dbReference>
<keyword evidence="5" id="KW-1185">Reference proteome</keyword>
<gene>
    <name evidence="4" type="ORF">ERUC_LOCUS17437</name>
</gene>
<keyword evidence="1" id="KW-0646">Protease inhibitor</keyword>
<sequence length="79" mass="9059">MEVQELGRYCVEQQSEKVNVASIAKTAVLNPLMFSRVFSAQQQVVAGLKYYMRIEVTQPDDMNTMFDSVEVVQPWSIKK</sequence>
<evidence type="ECO:0000256" key="1">
    <source>
        <dbReference type="ARBA" id="ARBA00022690"/>
    </source>
</evidence>
<comment type="caution">
    <text evidence="4">The sequence shown here is derived from an EMBL/GenBank/DDBJ whole genome shotgun (WGS) entry which is preliminary data.</text>
</comment>
<dbReference type="InterPro" id="IPR018073">
    <property type="entry name" value="Prot_inh_cystat_CS"/>
</dbReference>
<dbReference type="Proteomes" id="UP001642260">
    <property type="component" value="Unassembled WGS sequence"/>
</dbReference>
<evidence type="ECO:0000259" key="3">
    <source>
        <dbReference type="Pfam" id="PF00031"/>
    </source>
</evidence>
<proteinExistence type="predicted"/>
<dbReference type="Gene3D" id="3.10.450.10">
    <property type="match status" value="1"/>
</dbReference>
<reference evidence="4 5" key="1">
    <citation type="submission" date="2022-03" db="EMBL/GenBank/DDBJ databases">
        <authorList>
            <person name="Macdonald S."/>
            <person name="Ahmed S."/>
            <person name="Newling K."/>
        </authorList>
    </citation>
    <scope>NUCLEOTIDE SEQUENCE [LARGE SCALE GENOMIC DNA]</scope>
</reference>
<dbReference type="EMBL" id="CAKOAT010161044">
    <property type="protein sequence ID" value="CAH8348711.1"/>
    <property type="molecule type" value="Genomic_DNA"/>
</dbReference>
<evidence type="ECO:0000256" key="2">
    <source>
        <dbReference type="ARBA" id="ARBA00022704"/>
    </source>
</evidence>
<accession>A0ABC8K007</accession>
<name>A0ABC8K007_ERUVS</name>
<evidence type="ECO:0000313" key="5">
    <source>
        <dbReference type="Proteomes" id="UP001642260"/>
    </source>
</evidence>
<dbReference type="PANTHER" id="PTHR47373:SF1">
    <property type="entry name" value="CYSTEINE PROTEINASE INHIBITOR 2"/>
    <property type="match status" value="1"/>
</dbReference>
<dbReference type="PANTHER" id="PTHR47373">
    <property type="entry name" value="CYSTEINE PROTEINASE INHIBITOR 2"/>
    <property type="match status" value="1"/>
</dbReference>
<dbReference type="CDD" id="cd00042">
    <property type="entry name" value="CY"/>
    <property type="match status" value="1"/>
</dbReference>
<dbReference type="AlphaFoldDB" id="A0ABC8K007"/>
<dbReference type="GO" id="GO:0004869">
    <property type="term" value="F:cysteine-type endopeptidase inhibitor activity"/>
    <property type="evidence" value="ECO:0007669"/>
    <property type="project" value="UniProtKB-KW"/>
</dbReference>
<dbReference type="PROSITE" id="PS00287">
    <property type="entry name" value="CYSTATIN"/>
    <property type="match status" value="1"/>
</dbReference>
<organism evidence="4 5">
    <name type="scientific">Eruca vesicaria subsp. sativa</name>
    <name type="common">Garden rocket</name>
    <name type="synonym">Eruca sativa</name>
    <dbReference type="NCBI Taxonomy" id="29727"/>
    <lineage>
        <taxon>Eukaryota</taxon>
        <taxon>Viridiplantae</taxon>
        <taxon>Streptophyta</taxon>
        <taxon>Embryophyta</taxon>
        <taxon>Tracheophyta</taxon>
        <taxon>Spermatophyta</taxon>
        <taxon>Magnoliopsida</taxon>
        <taxon>eudicotyledons</taxon>
        <taxon>Gunneridae</taxon>
        <taxon>Pentapetalae</taxon>
        <taxon>rosids</taxon>
        <taxon>malvids</taxon>
        <taxon>Brassicales</taxon>
        <taxon>Brassicaceae</taxon>
        <taxon>Brassiceae</taxon>
        <taxon>Eruca</taxon>
    </lineage>
</organism>
<dbReference type="SUPFAM" id="SSF54403">
    <property type="entry name" value="Cystatin/monellin"/>
    <property type="match status" value="1"/>
</dbReference>
<dbReference type="Pfam" id="PF00031">
    <property type="entry name" value="Cystatin"/>
    <property type="match status" value="1"/>
</dbReference>
<dbReference type="InterPro" id="IPR000010">
    <property type="entry name" value="Cystatin_dom"/>
</dbReference>
<protein>
    <recommendedName>
        <fullName evidence="3">Cystatin domain-containing protein</fullName>
    </recommendedName>
</protein>
<evidence type="ECO:0000313" key="4">
    <source>
        <dbReference type="EMBL" id="CAH8348711.1"/>
    </source>
</evidence>
<feature type="domain" description="Cystatin" evidence="3">
    <location>
        <begin position="32"/>
        <end position="60"/>
    </location>
</feature>